<dbReference type="SUPFAM" id="SSF49899">
    <property type="entry name" value="Concanavalin A-like lectins/glucanases"/>
    <property type="match status" value="1"/>
</dbReference>
<evidence type="ECO:0000256" key="2">
    <source>
        <dbReference type="ARBA" id="ARBA00023295"/>
    </source>
</evidence>
<dbReference type="Gene3D" id="2.60.120.200">
    <property type="match status" value="1"/>
</dbReference>
<keyword evidence="5" id="KW-1185">Reference proteome</keyword>
<dbReference type="PROSITE" id="PS51762">
    <property type="entry name" value="GH16_2"/>
    <property type="match status" value="1"/>
</dbReference>
<feature type="domain" description="GH16" evidence="3">
    <location>
        <begin position="15"/>
        <end position="193"/>
    </location>
</feature>
<comment type="caution">
    <text evidence="4">The sequence shown here is derived from an EMBL/GenBank/DDBJ whole genome shotgun (WGS) entry which is preliminary data.</text>
</comment>
<dbReference type="Proteomes" id="UP001472677">
    <property type="component" value="Unassembled WGS sequence"/>
</dbReference>
<gene>
    <name evidence="4" type="ORF">V6N12_043681</name>
</gene>
<protein>
    <recommendedName>
        <fullName evidence="3">GH16 domain-containing protein</fullName>
    </recommendedName>
</protein>
<dbReference type="PANTHER" id="PTHR31062">
    <property type="entry name" value="XYLOGLUCAN ENDOTRANSGLUCOSYLASE/HYDROLASE PROTEIN 8-RELATED"/>
    <property type="match status" value="1"/>
</dbReference>
<dbReference type="InterPro" id="IPR000757">
    <property type="entry name" value="Beta-glucanase-like"/>
</dbReference>
<proteinExistence type="predicted"/>
<name>A0ABR2DFG1_9ROSI</name>
<evidence type="ECO:0000313" key="4">
    <source>
        <dbReference type="EMBL" id="KAK8537521.1"/>
    </source>
</evidence>
<dbReference type="InterPro" id="IPR044791">
    <property type="entry name" value="Beta-glucanase/XTH"/>
</dbReference>
<keyword evidence="2" id="KW-0326">Glycosidase</keyword>
<organism evidence="4 5">
    <name type="scientific">Hibiscus sabdariffa</name>
    <name type="common">roselle</name>
    <dbReference type="NCBI Taxonomy" id="183260"/>
    <lineage>
        <taxon>Eukaryota</taxon>
        <taxon>Viridiplantae</taxon>
        <taxon>Streptophyta</taxon>
        <taxon>Embryophyta</taxon>
        <taxon>Tracheophyta</taxon>
        <taxon>Spermatophyta</taxon>
        <taxon>Magnoliopsida</taxon>
        <taxon>eudicotyledons</taxon>
        <taxon>Gunneridae</taxon>
        <taxon>Pentapetalae</taxon>
        <taxon>rosids</taxon>
        <taxon>malvids</taxon>
        <taxon>Malvales</taxon>
        <taxon>Malvaceae</taxon>
        <taxon>Malvoideae</taxon>
        <taxon>Hibiscus</taxon>
    </lineage>
</organism>
<evidence type="ECO:0000256" key="1">
    <source>
        <dbReference type="ARBA" id="ARBA00022801"/>
    </source>
</evidence>
<keyword evidence="1" id="KW-0378">Hydrolase</keyword>
<dbReference type="EMBL" id="JBBPBM010000028">
    <property type="protein sequence ID" value="KAK8537521.1"/>
    <property type="molecule type" value="Genomic_DNA"/>
</dbReference>
<accession>A0ABR2DFG1</accession>
<dbReference type="InterPro" id="IPR013320">
    <property type="entry name" value="ConA-like_dom_sf"/>
</dbReference>
<reference evidence="4 5" key="1">
    <citation type="journal article" date="2024" name="G3 (Bethesda)">
        <title>Genome assembly of Hibiscus sabdariffa L. provides insights into metabolisms of medicinal natural products.</title>
        <authorList>
            <person name="Kim T."/>
        </authorList>
    </citation>
    <scope>NUCLEOTIDE SEQUENCE [LARGE SCALE GENOMIC DNA]</scope>
    <source>
        <strain evidence="4">TK-2024</strain>
        <tissue evidence="4">Old leaves</tissue>
    </source>
</reference>
<evidence type="ECO:0000259" key="3">
    <source>
        <dbReference type="PROSITE" id="PS51762"/>
    </source>
</evidence>
<dbReference type="Pfam" id="PF00722">
    <property type="entry name" value="Glyco_hydro_16"/>
    <property type="match status" value="1"/>
</dbReference>
<evidence type="ECO:0000313" key="5">
    <source>
        <dbReference type="Proteomes" id="UP001472677"/>
    </source>
</evidence>
<sequence length="193" mass="22203">MREGNEVADRLATVSRWPTVGLQIFLVPQTEIAGLIQEDESSTIKDHDHSPTRSGFISSSIYSHEFFSAKIKLPSDYTARIVVAFYTSNPDEFEKSHGELDIEFLGNIEGKPWRFQTNTYGNESTNRGREESYGLWLFQPSETLNLMFKVKNVKQHLLRLISPPLYRINDRHRNTENPLLKETNCGSLLQKLQ</sequence>